<sequence length="1699" mass="193727">MAQQLPIIFNERINLSTQGIDRASIRFNELTMESDQCICIREKQNGSNVLTTVDMEMGNQIVRRQIAAEAAIMNPTSRVIAVRGGQNLQIFNTETKSKLKSYKLPDGTEIKYWRWVNNKTVAFVTATSAYHWSMDGGEGPRKMFDRHASFPTNAQVINYQASEDGKWLLIVGISKGGDGNVVGSMQLYSVDKKVSQPLMGFSGCFQTIKRSDGYSRIMFCFIEKKPNSPFKLYVMEVGKDKDAAGGVFKLPPRDIAFPADATDDFPVSLLPSKHDILYMITKKGYLYLFDIHTASLVFCNRITTDTVFVSCPMRDGSGVLGVTSGTGQVLQVAVNEQTLVPYLVSLGNQNQLAMQLAARLNLPGASEMYVTEFNRLFQAGDYKGAAKIAAESGQSLRTQETIQRFLSIPQQQGQPQPVLMYFSTLLEKGKLNSIETLELARRVLQQGRQQMLENWLKEDKLECSEELGDMVIQSDPKMALSIYLRANVPEKVVQCFMLNGDYQNIVAYSVKVGYQPNYVVMLQNLVHQNPKQAEEFAKSLVNNEGGRLVDVGMVVDVFMQLNRIEETTSFLLDALKGNRAEEGQLQTRLLEINLLGGAPQVADAIFASEMFSYYDRPHIAQLCEKSGLYQRALELYTDIEDIKRVIVHTQTISPEFLVEFFGTQTAENCLACLNVLMMHNIKANLQIVVQAATKYSEHLGANELIQLFESYKSYEGLYYFCGSILSVSQDPDVHFKYIEAAAKMGQFDAVIRVCRESNFYDPEKVKEFLLMEKLQDPRPLIHVCDRHGYVGELTSYLYNSKLLKHIEVYVQKVSPQRTPEVIGKLLDLDCDEEFIKQLLDSVRSLCPVDPLVAQVEERNRLRMLQPFLEQRVAEGNTEPATHNAIGKIYITINKEPQEFLLNNQFYDSKVVGKFCEKLNPALAFLAYKRAWGQCDDELIEVTNSNELFKDQARYCVERQDMALWERVLANDNPHRRRVIDETVQTALPESKNPDEVSTTVKAFMTAELPNELIELLEKIVLQGDEFSNNKNLQNLLILTAIKADSTRVMDYIHRLDNFDGPDIAKIACSDQYELFEEAFEIYKKVKLNVQAIDVLLNHLEDLDRGVQFAERCDESDVWTHLAKAQLSANLVKEAIDSYIKSNDPTEHYKDVIDAAEREDQWEDLVRFLTMARKKIKERTIDTELIFSLAKIRKLGELEEFVASPNVADIQGTGDRCFDQGMFEAAKILFSNISNNAKLASCFLQLKSFREAVEAAKKANSIKTWKEVNAACVSKDEFRLAQICGLHIIVSPDHLEDLIGQYEKRGNSEELISLMEQGIDLDNAHTGVFTELGILYSKYRPEALKEHVRMYWSRMNIPKMLRACERARLWEESVFLMIENKEFDSAINCMIEHPESAWDDSKFLDCIVKVRNQELYYKGASFYLEYAPMQLNKLLNVLAKKVDHARVVQVFRKTDNLPLIMPYLKSVQGENVAAVNEAYNEVLVEEEDHEKLRESIDEHDNFDQIALAQKLEKHELLEFRRISAYLYKKNKRYGESVRLSKTDKMYKDAIDTAADSRDEAVVEELMKFFVNIEDKECFCAALYTCYDLVRPDLVLELAWRNELTDFAMPFIIQYMSEMHDRVRELEKRTAEKPAEEEQASGGPETFMSPPGTFMLANQAYQPQQQPPQQFMQQAPNGGMMYQQQQPPGGFPPQQQQGGFQ</sequence>
<dbReference type="Proteomes" id="UP001642464">
    <property type="component" value="Unassembled WGS sequence"/>
</dbReference>
<feature type="region of interest" description="Disordered" evidence="3">
    <location>
        <begin position="1622"/>
        <end position="1699"/>
    </location>
</feature>
<comment type="subcellular location">
    <subcellularLocation>
        <location evidence="1">Cytoplasmic vesicle membrane</location>
        <topology evidence="1">Peripheral membrane protein</topology>
        <orientation evidence="1">Cytoplasmic side</orientation>
    </subcellularLocation>
    <subcellularLocation>
        <location evidence="1">Membrane</location>
        <location evidence="1">Coated pit</location>
        <topology evidence="1">Peripheral membrane protein</topology>
        <orientation evidence="1">Cytoplasmic side</orientation>
    </subcellularLocation>
</comment>
<comment type="function">
    <text evidence="1">Clathrin is the major protein of the polyhedral coat of coated pits and vesicles.</text>
</comment>
<evidence type="ECO:0000313" key="5">
    <source>
        <dbReference type="Proteomes" id="UP001642464"/>
    </source>
</evidence>
<organism evidence="4 5">
    <name type="scientific">Durusdinium trenchii</name>
    <dbReference type="NCBI Taxonomy" id="1381693"/>
    <lineage>
        <taxon>Eukaryota</taxon>
        <taxon>Sar</taxon>
        <taxon>Alveolata</taxon>
        <taxon>Dinophyceae</taxon>
        <taxon>Suessiales</taxon>
        <taxon>Symbiodiniaceae</taxon>
        <taxon>Durusdinium</taxon>
    </lineage>
</organism>
<gene>
    <name evidence="4" type="ORF">SCF082_LOCUS1109</name>
</gene>
<proteinExistence type="inferred from homology"/>
<dbReference type="InterPro" id="IPR000547">
    <property type="entry name" value="Clathrin_H-chain/VPS_repeat"/>
</dbReference>
<protein>
    <recommendedName>
        <fullName evidence="1">Clathrin heavy chain</fullName>
    </recommendedName>
</protein>
<dbReference type="PANTHER" id="PTHR10292">
    <property type="entry name" value="CLATHRIN HEAVY CHAIN RELATED"/>
    <property type="match status" value="1"/>
</dbReference>
<comment type="similarity">
    <text evidence="1">Belongs to the clathrin heavy chain family.</text>
</comment>
<feature type="compositionally biased region" description="Low complexity" evidence="3">
    <location>
        <begin position="1657"/>
        <end position="1674"/>
    </location>
</feature>
<dbReference type="Gene3D" id="1.25.40.730">
    <property type="match status" value="1"/>
</dbReference>
<dbReference type="InterPro" id="IPR011990">
    <property type="entry name" value="TPR-like_helical_dom_sf"/>
</dbReference>
<comment type="caution">
    <text evidence="4">The sequence shown here is derived from an EMBL/GenBank/DDBJ whole genome shotgun (WGS) entry which is preliminary data.</text>
</comment>
<feature type="repeat" description="CHCR" evidence="2">
    <location>
        <begin position="1434"/>
        <end position="1577"/>
    </location>
</feature>
<dbReference type="Gene3D" id="2.130.10.110">
    <property type="entry name" value="Clathrin heavy-chain terminal domain"/>
    <property type="match status" value="1"/>
</dbReference>
<dbReference type="PROSITE" id="PS50236">
    <property type="entry name" value="CHCR"/>
    <property type="match status" value="7"/>
</dbReference>
<evidence type="ECO:0000256" key="1">
    <source>
        <dbReference type="PIRNR" id="PIRNR002290"/>
    </source>
</evidence>
<keyword evidence="1" id="KW-0168">Coated pit</keyword>
<feature type="compositionally biased region" description="Basic and acidic residues" evidence="3">
    <location>
        <begin position="1622"/>
        <end position="1634"/>
    </location>
</feature>
<dbReference type="InterPro" id="IPR016341">
    <property type="entry name" value="Clathrin_heavy_chain"/>
</dbReference>
<reference evidence="4 5" key="1">
    <citation type="submission" date="2024-02" db="EMBL/GenBank/DDBJ databases">
        <authorList>
            <person name="Chen Y."/>
            <person name="Shah S."/>
            <person name="Dougan E. K."/>
            <person name="Thang M."/>
            <person name="Chan C."/>
        </authorList>
    </citation>
    <scope>NUCLEOTIDE SEQUENCE [LARGE SCALE GENOMIC DNA]</scope>
</reference>
<keyword evidence="5" id="KW-1185">Reference proteome</keyword>
<dbReference type="SMART" id="SM00299">
    <property type="entry name" value="CLH"/>
    <property type="match status" value="7"/>
</dbReference>
<evidence type="ECO:0000256" key="3">
    <source>
        <dbReference type="SAM" id="MobiDB-lite"/>
    </source>
</evidence>
<dbReference type="InterPro" id="IPR016024">
    <property type="entry name" value="ARM-type_fold"/>
</dbReference>
<evidence type="ECO:0000313" key="4">
    <source>
        <dbReference type="EMBL" id="CAK8987762.1"/>
    </source>
</evidence>
<keyword evidence="1" id="KW-0968">Cytoplasmic vesicle</keyword>
<evidence type="ECO:0000256" key="2">
    <source>
        <dbReference type="PROSITE-ProRule" id="PRU01006"/>
    </source>
</evidence>
<accession>A0ABP0HC52</accession>
<dbReference type="SUPFAM" id="SSF50989">
    <property type="entry name" value="Clathrin heavy-chain terminal domain"/>
    <property type="match status" value="1"/>
</dbReference>
<feature type="repeat" description="CHCR" evidence="2">
    <location>
        <begin position="542"/>
        <end position="689"/>
    </location>
</feature>
<dbReference type="PIRSF" id="PIRSF002290">
    <property type="entry name" value="Clathrin_H_chain"/>
    <property type="match status" value="1"/>
</dbReference>
<feature type="repeat" description="CHCR" evidence="2">
    <location>
        <begin position="839"/>
        <end position="980"/>
    </location>
</feature>
<feature type="compositionally biased region" description="Low complexity" evidence="3">
    <location>
        <begin position="1681"/>
        <end position="1699"/>
    </location>
</feature>
<dbReference type="EMBL" id="CAXAMM010000507">
    <property type="protein sequence ID" value="CAK8987762.1"/>
    <property type="molecule type" value="Genomic_DNA"/>
</dbReference>
<feature type="repeat" description="CHCR" evidence="2">
    <location>
        <begin position="692"/>
        <end position="834"/>
    </location>
</feature>
<dbReference type="SUPFAM" id="SSF48371">
    <property type="entry name" value="ARM repeat"/>
    <property type="match status" value="6"/>
</dbReference>
<dbReference type="PANTHER" id="PTHR10292:SF1">
    <property type="entry name" value="CLATHRIN HEAVY CHAIN"/>
    <property type="match status" value="1"/>
</dbReference>
<name>A0ABP0HC52_9DINO</name>
<dbReference type="Pfam" id="PF00637">
    <property type="entry name" value="Clathrin"/>
    <property type="match status" value="7"/>
</dbReference>
<dbReference type="Pfam" id="PF13838">
    <property type="entry name" value="Clathrin_H_link"/>
    <property type="match status" value="1"/>
</dbReference>
<dbReference type="InterPro" id="IPR016025">
    <property type="entry name" value="Clathrin_H-chain_N"/>
</dbReference>
<dbReference type="InterPro" id="IPR055358">
    <property type="entry name" value="CHCR"/>
</dbReference>
<feature type="repeat" description="CHCR" evidence="2">
    <location>
        <begin position="987"/>
        <end position="1134"/>
    </location>
</feature>
<keyword evidence="1" id="KW-0472">Membrane</keyword>
<dbReference type="Gene3D" id="1.25.40.10">
    <property type="entry name" value="Tetratricopeptide repeat domain"/>
    <property type="match status" value="4"/>
</dbReference>
<feature type="repeat" description="CHCR" evidence="2">
    <location>
        <begin position="1139"/>
        <end position="1280"/>
    </location>
</feature>
<feature type="repeat" description="CHCR" evidence="2">
    <location>
        <begin position="1285"/>
        <end position="1431"/>
    </location>
</feature>